<dbReference type="SUPFAM" id="SSF46689">
    <property type="entry name" value="Homeodomain-like"/>
    <property type="match status" value="1"/>
</dbReference>
<dbReference type="Pfam" id="PF07495">
    <property type="entry name" value="Y_Y_Y"/>
    <property type="match status" value="1"/>
</dbReference>
<dbReference type="InterPro" id="IPR003594">
    <property type="entry name" value="HATPase_dom"/>
</dbReference>
<dbReference type="RefSeq" id="WP_194121690.1">
    <property type="nucleotide sequence ID" value="NZ_JACYGY010000001.1"/>
</dbReference>
<dbReference type="InterPro" id="IPR036097">
    <property type="entry name" value="HisK_dim/P_sf"/>
</dbReference>
<feature type="domain" description="Histidine kinase" evidence="8">
    <location>
        <begin position="859"/>
        <end position="1097"/>
    </location>
</feature>
<evidence type="ECO:0000256" key="3">
    <source>
        <dbReference type="ARBA" id="ARBA00022553"/>
    </source>
</evidence>
<dbReference type="Proteomes" id="UP000634134">
    <property type="component" value="Unassembled WGS sequence"/>
</dbReference>
<proteinExistence type="predicted"/>
<dbReference type="SUPFAM" id="SSF52172">
    <property type="entry name" value="CheY-like"/>
    <property type="match status" value="1"/>
</dbReference>
<dbReference type="PRINTS" id="PR00344">
    <property type="entry name" value="BCTRLSENSOR"/>
</dbReference>
<dbReference type="PROSITE" id="PS01124">
    <property type="entry name" value="HTH_ARAC_FAMILY_2"/>
    <property type="match status" value="1"/>
</dbReference>
<reference evidence="11" key="1">
    <citation type="submission" date="2023-07" db="EMBL/GenBank/DDBJ databases">
        <title>Dyadobacter sp. nov 'subterranea' isolated from contaminted grondwater.</title>
        <authorList>
            <person name="Szabo I."/>
            <person name="Al-Omari J."/>
            <person name="Szerdahelyi S.G."/>
            <person name="Rado J."/>
        </authorList>
    </citation>
    <scope>NUCLEOTIDE SEQUENCE [LARGE SCALE GENOMIC DNA]</scope>
    <source>
        <strain evidence="11">UP-52</strain>
    </source>
</reference>
<keyword evidence="5" id="KW-0804">Transcription</keyword>
<protein>
    <recommendedName>
        <fullName evidence="2">histidine kinase</fullName>
        <ecNumber evidence="2">2.7.13.3</ecNumber>
    </recommendedName>
</protein>
<dbReference type="SMART" id="SM00448">
    <property type="entry name" value="REC"/>
    <property type="match status" value="1"/>
</dbReference>
<dbReference type="CDD" id="cd17574">
    <property type="entry name" value="REC_OmpR"/>
    <property type="match status" value="1"/>
</dbReference>
<feature type="domain" description="Response regulatory" evidence="9">
    <location>
        <begin position="1144"/>
        <end position="1259"/>
    </location>
</feature>
<dbReference type="Pfam" id="PF00072">
    <property type="entry name" value="Response_reg"/>
    <property type="match status" value="1"/>
</dbReference>
<dbReference type="Gene3D" id="2.60.40.10">
    <property type="entry name" value="Immunoglobulins"/>
    <property type="match status" value="1"/>
</dbReference>
<comment type="catalytic activity">
    <reaction evidence="1">
        <text>ATP + protein L-histidine = ADP + protein N-phospho-L-histidine.</text>
        <dbReference type="EC" id="2.7.13.3"/>
    </reaction>
</comment>
<dbReference type="Gene3D" id="1.10.287.130">
    <property type="match status" value="1"/>
</dbReference>
<evidence type="ECO:0000256" key="4">
    <source>
        <dbReference type="ARBA" id="ARBA00023015"/>
    </source>
</evidence>
<feature type="domain" description="HTH araC/xylS-type" evidence="7">
    <location>
        <begin position="1291"/>
        <end position="1390"/>
    </location>
</feature>
<keyword evidence="3 6" id="KW-0597">Phosphoprotein</keyword>
<dbReference type="Pfam" id="PF00512">
    <property type="entry name" value="HisKA"/>
    <property type="match status" value="1"/>
</dbReference>
<evidence type="ECO:0000256" key="6">
    <source>
        <dbReference type="PROSITE-ProRule" id="PRU00169"/>
    </source>
</evidence>
<dbReference type="InterPro" id="IPR009057">
    <property type="entry name" value="Homeodomain-like_sf"/>
</dbReference>
<name>A0ABR9WDL4_9BACT</name>
<dbReference type="SUPFAM" id="SSF47384">
    <property type="entry name" value="Homodimeric domain of signal transducing histidine kinase"/>
    <property type="match status" value="1"/>
</dbReference>
<dbReference type="InterPro" id="IPR003661">
    <property type="entry name" value="HisK_dim/P_dom"/>
</dbReference>
<comment type="caution">
    <text evidence="10">The sequence shown here is derived from an EMBL/GenBank/DDBJ whole genome shotgun (WGS) entry which is preliminary data.</text>
</comment>
<dbReference type="Pfam" id="PF07494">
    <property type="entry name" value="Reg_prop"/>
    <property type="match status" value="1"/>
</dbReference>
<evidence type="ECO:0000256" key="1">
    <source>
        <dbReference type="ARBA" id="ARBA00000085"/>
    </source>
</evidence>
<evidence type="ECO:0000256" key="2">
    <source>
        <dbReference type="ARBA" id="ARBA00012438"/>
    </source>
</evidence>
<dbReference type="Pfam" id="PF02518">
    <property type="entry name" value="HATPase_c"/>
    <property type="match status" value="1"/>
</dbReference>
<dbReference type="Gene3D" id="2.130.10.10">
    <property type="entry name" value="YVTN repeat-like/Quinoprotein amine dehydrogenase"/>
    <property type="match status" value="3"/>
</dbReference>
<dbReference type="Gene3D" id="3.30.565.10">
    <property type="entry name" value="Histidine kinase-like ATPase, C-terminal domain"/>
    <property type="match status" value="1"/>
</dbReference>
<keyword evidence="4" id="KW-0805">Transcription regulation</keyword>
<dbReference type="SMART" id="SM00388">
    <property type="entry name" value="HisKA"/>
    <property type="match status" value="1"/>
</dbReference>
<dbReference type="SMART" id="SM00387">
    <property type="entry name" value="HATPase_c"/>
    <property type="match status" value="1"/>
</dbReference>
<keyword evidence="11" id="KW-1185">Reference proteome</keyword>
<dbReference type="SMART" id="SM00342">
    <property type="entry name" value="HTH_ARAC"/>
    <property type="match status" value="1"/>
</dbReference>
<dbReference type="InterPro" id="IPR011110">
    <property type="entry name" value="Reg_prop"/>
</dbReference>
<evidence type="ECO:0000313" key="10">
    <source>
        <dbReference type="EMBL" id="MBE9463568.1"/>
    </source>
</evidence>
<dbReference type="EMBL" id="JACYGY010000001">
    <property type="protein sequence ID" value="MBE9463568.1"/>
    <property type="molecule type" value="Genomic_DNA"/>
</dbReference>
<dbReference type="Gene3D" id="1.10.10.60">
    <property type="entry name" value="Homeodomain-like"/>
    <property type="match status" value="1"/>
</dbReference>
<dbReference type="PANTHER" id="PTHR43547">
    <property type="entry name" value="TWO-COMPONENT HISTIDINE KINASE"/>
    <property type="match status" value="1"/>
</dbReference>
<dbReference type="InterPro" id="IPR036890">
    <property type="entry name" value="HATPase_C_sf"/>
</dbReference>
<dbReference type="InterPro" id="IPR004358">
    <property type="entry name" value="Sig_transdc_His_kin-like_C"/>
</dbReference>
<evidence type="ECO:0000259" key="7">
    <source>
        <dbReference type="PROSITE" id="PS01124"/>
    </source>
</evidence>
<dbReference type="PROSITE" id="PS50110">
    <property type="entry name" value="RESPONSE_REGULATORY"/>
    <property type="match status" value="1"/>
</dbReference>
<dbReference type="PROSITE" id="PS50109">
    <property type="entry name" value="HIS_KIN"/>
    <property type="match status" value="1"/>
</dbReference>
<dbReference type="InterPro" id="IPR011123">
    <property type="entry name" value="Y_Y_Y"/>
</dbReference>
<dbReference type="CDD" id="cd00082">
    <property type="entry name" value="HisKA"/>
    <property type="match status" value="1"/>
</dbReference>
<sequence>MSIIELWIMRKGDRLISLIISILLSCVVPESSFSQSFPYKFNYLTVDEGLSHTDANYVAQDCYGYIWVATNFGLDRYDGYSVKNYYNKNIPLSNAFKNRIIHLFPDENGIIWLVTEDGLQCFDPKIEKYTDFTIKGSKVSPAFWKVVKSKENLIYGFADFNVTLYAVKGKFLEEKKLNPPFAVRFTDMITDRKGEVYFSSNEGIWTLDKNNRFVKIMVSGLPGTELSHLFFDNNNNLLVTSGNSVFLTEKQSSSATSSQTNYFIKKQFTSKNEKEITGIAGGKKPEYWLNTGSDLIRLDRDLNHIQTVNNKSSQLSLNSNVLGKAFVDRSECLWVCTSGGGINYCDLNQKLFYTLQHNPGDANSLSGNYIRSIVEEGENLWITTNVNGLNRYNLNTKRFTHYSTSSGTTRLKDDVVDGLILDKDGNLWIGSSKGIEILLPDRKTLWRPSGYEKFPKFVINTLEQDYYGNIWFGNLDNSGVIWKDRSNEFHVKYYAEGHYILADKKKPQLFVATRHGLKRIMVDAEGNIIDTFYFKASSKPNALSSDYPAQIRKQNDSVFWVGTIGGGLNRLALQTRTNDFSVKVFAENYGVFNDVETIEMDEKGNLWMGGNGLQCLDPLTGKLIRYDKNDGLQGNSFKIRASHKGPHGRLYFGGINGLNYFYPDEIKANRIEARPVLTNIIINNKTPEYSSAESSDQTISNAIGYGKKLKLSYLQNNFVISFSAMHFANPLKCSYRYQLVGYDKDWKYTDGKNPSAAYSNLDYSHYKFIVEATNNDGLWSKSQAETEIVVTPPWWKSEAAKMVYLLLFISALSGIYIYQARWYRLKREIEVRAINEKKREEMHLQREELYQQQLTFFTNISHEFRTPLTLILGPLESLISQNTNASIDNSYQLILRNARRMINLISELMNFKKISDSLIKLQVHPLNISKFCVGLVSDFQNLAASKNISLKMKDHTEKNVYWPHTGLFDVQVLEKILLNLLNNAIKYTQAGGNISFEIFSDIDKFKPSFEVGFQLLNENHRASKYLYFCVSDTGIGISSDAITRIFDRYYRIGREQLGSGVGLALVKSLTQLHKGDIYVYSEPFKGTEIIIGIPLGEENYSESERASFGNDPEVRMEPVDNSILAPLSDLETDIAPDAQAVHKHILLVDDNAELRLFLRQTFEKYYYIHEAEDGKSALEIASEKVPDLIISDVMMPGMSGIELCKLVKEQFETSHIPFVILSAKDALATKIEGLESGADYYFAKPLSVDLLLLTVHNIFERSEKLKLRYTKNYLSEATELVHSEKDKEFFQSLLALIEANIQEPDLDVEFLCKHLYISRTKLYQKIKSITDQSVGEFIRTIRLKKAIQIMTHEDIAMNKVVDRVGMQSSSNFSRAFKKEYGKSPLQFMQSLKKNSVSNS</sequence>
<evidence type="ECO:0000313" key="11">
    <source>
        <dbReference type="Proteomes" id="UP000634134"/>
    </source>
</evidence>
<dbReference type="SUPFAM" id="SSF63829">
    <property type="entry name" value="Calcium-dependent phosphotriesterase"/>
    <property type="match status" value="3"/>
</dbReference>
<dbReference type="InterPro" id="IPR001789">
    <property type="entry name" value="Sig_transdc_resp-reg_receiver"/>
</dbReference>
<dbReference type="InterPro" id="IPR015943">
    <property type="entry name" value="WD40/YVTN_repeat-like_dom_sf"/>
</dbReference>
<feature type="modified residue" description="4-aspartylphosphate" evidence="6">
    <location>
        <position position="1192"/>
    </location>
</feature>
<evidence type="ECO:0000256" key="5">
    <source>
        <dbReference type="ARBA" id="ARBA00023163"/>
    </source>
</evidence>
<dbReference type="EC" id="2.7.13.3" evidence="2"/>
<dbReference type="InterPro" id="IPR018060">
    <property type="entry name" value="HTH_AraC"/>
</dbReference>
<dbReference type="Gene3D" id="3.40.50.2300">
    <property type="match status" value="1"/>
</dbReference>
<gene>
    <name evidence="10" type="ORF">IEE83_16900</name>
</gene>
<organism evidence="10 11">
    <name type="scientific">Dyadobacter subterraneus</name>
    <dbReference type="NCBI Taxonomy" id="2773304"/>
    <lineage>
        <taxon>Bacteria</taxon>
        <taxon>Pseudomonadati</taxon>
        <taxon>Bacteroidota</taxon>
        <taxon>Cytophagia</taxon>
        <taxon>Cytophagales</taxon>
        <taxon>Spirosomataceae</taxon>
        <taxon>Dyadobacter</taxon>
    </lineage>
</organism>
<dbReference type="InterPro" id="IPR011006">
    <property type="entry name" value="CheY-like_superfamily"/>
</dbReference>
<dbReference type="SUPFAM" id="SSF55874">
    <property type="entry name" value="ATPase domain of HSP90 chaperone/DNA topoisomerase II/histidine kinase"/>
    <property type="match status" value="1"/>
</dbReference>
<accession>A0ABR9WDL4</accession>
<dbReference type="PANTHER" id="PTHR43547:SF2">
    <property type="entry name" value="HYBRID SIGNAL TRANSDUCTION HISTIDINE KINASE C"/>
    <property type="match status" value="1"/>
</dbReference>
<dbReference type="InterPro" id="IPR005467">
    <property type="entry name" value="His_kinase_dom"/>
</dbReference>
<dbReference type="Pfam" id="PF12833">
    <property type="entry name" value="HTH_18"/>
    <property type="match status" value="1"/>
</dbReference>
<dbReference type="InterPro" id="IPR013783">
    <property type="entry name" value="Ig-like_fold"/>
</dbReference>
<evidence type="ECO:0000259" key="8">
    <source>
        <dbReference type="PROSITE" id="PS50109"/>
    </source>
</evidence>
<evidence type="ECO:0000259" key="9">
    <source>
        <dbReference type="PROSITE" id="PS50110"/>
    </source>
</evidence>